<dbReference type="PANTHER" id="PTHR46519:SF3">
    <property type="entry name" value="RING_U-BOX SUPERFAMILY PROTEIN"/>
    <property type="match status" value="1"/>
</dbReference>
<organism evidence="2 3">
    <name type="scientific">Striga hermonthica</name>
    <name type="common">Purple witchweed</name>
    <name type="synonym">Buchnera hermonthica</name>
    <dbReference type="NCBI Taxonomy" id="68872"/>
    <lineage>
        <taxon>Eukaryota</taxon>
        <taxon>Viridiplantae</taxon>
        <taxon>Streptophyta</taxon>
        <taxon>Embryophyta</taxon>
        <taxon>Tracheophyta</taxon>
        <taxon>Spermatophyta</taxon>
        <taxon>Magnoliopsida</taxon>
        <taxon>eudicotyledons</taxon>
        <taxon>Gunneridae</taxon>
        <taxon>Pentapetalae</taxon>
        <taxon>asterids</taxon>
        <taxon>lamiids</taxon>
        <taxon>Lamiales</taxon>
        <taxon>Orobanchaceae</taxon>
        <taxon>Buchnereae</taxon>
        <taxon>Striga</taxon>
    </lineage>
</organism>
<evidence type="ECO:0000313" key="3">
    <source>
        <dbReference type="Proteomes" id="UP001153555"/>
    </source>
</evidence>
<dbReference type="EMBL" id="CACSLK010030008">
    <property type="protein sequence ID" value="CAA0835788.1"/>
    <property type="molecule type" value="Genomic_DNA"/>
</dbReference>
<comment type="caution">
    <text evidence="2">The sequence shown here is derived from an EMBL/GenBank/DDBJ whole genome shotgun (WGS) entry which is preliminary data.</text>
</comment>
<dbReference type="Proteomes" id="UP001153555">
    <property type="component" value="Unassembled WGS sequence"/>
</dbReference>
<sequence length="434" mass="48698">MIRFTNSTGDGRAIIWRRLLTAGLICLLGVDTFSLPDDDRAHSVELRELFGRRHVSSLLGSSFRERLNQILQSHVGRLHRASGDWLDQDQEQQLFEGDHPNRSVSDADEHNKFDPPSDLFGGSHQLWGGVEFQGMSWSHHHLNAQLETVTLSSFWLQQRMDHMQSMLEACMEMQIELQRSVRQELSATLNRPTFPTDASMESQWDHVRKGICCMCRDNKLMSCFTVTIVAFHHDITIIIAATINASKSLQPATRRASTSATPTVHVSRPLLPRASAVLSHAQRRIDFSPSITRSNPTSVPVDFLRPQVLTLSFSENLVAVSSRCSVNRRLYPPLTIVAFHHEITIIIAATINASKSLQPATRRASTSATPTVHVSRPLLPRASAVLSHAQRRSDFSPSIMRSNPTIVPVNFFCVPEFRLFRSPSTWSLSLLGSR</sequence>
<dbReference type="PANTHER" id="PTHR46519">
    <property type="entry name" value="RING/U-BOX SUPERFAMILY PROTEIN"/>
    <property type="match status" value="1"/>
</dbReference>
<feature type="compositionally biased region" description="Basic and acidic residues" evidence="1">
    <location>
        <begin position="97"/>
        <end position="115"/>
    </location>
</feature>
<dbReference type="AlphaFoldDB" id="A0A9N7NQZ7"/>
<protein>
    <submittedName>
        <fullName evidence="2">Ring/U-Box superfamily protein</fullName>
    </submittedName>
</protein>
<dbReference type="OrthoDB" id="6078042at2759"/>
<evidence type="ECO:0000256" key="1">
    <source>
        <dbReference type="SAM" id="MobiDB-lite"/>
    </source>
</evidence>
<keyword evidence="3" id="KW-1185">Reference proteome</keyword>
<accession>A0A9N7NQZ7</accession>
<feature type="region of interest" description="Disordered" evidence="1">
    <location>
        <begin position="97"/>
        <end position="117"/>
    </location>
</feature>
<gene>
    <name evidence="2" type="ORF">SHERM_02999</name>
</gene>
<evidence type="ECO:0000313" key="2">
    <source>
        <dbReference type="EMBL" id="CAA0835788.1"/>
    </source>
</evidence>
<proteinExistence type="predicted"/>
<reference evidence="2" key="1">
    <citation type="submission" date="2019-12" db="EMBL/GenBank/DDBJ databases">
        <authorList>
            <person name="Scholes J."/>
        </authorList>
    </citation>
    <scope>NUCLEOTIDE SEQUENCE</scope>
</reference>
<name>A0A9N7NQZ7_STRHE</name>